<dbReference type="Pfam" id="PF00326">
    <property type="entry name" value="Peptidase_S9"/>
    <property type="match status" value="1"/>
</dbReference>
<dbReference type="InterPro" id="IPR029058">
    <property type="entry name" value="AB_hydrolase_fold"/>
</dbReference>
<dbReference type="PANTHER" id="PTHR43056">
    <property type="entry name" value="PEPTIDASE S9 PROLYL OLIGOPEPTIDASE"/>
    <property type="match status" value="1"/>
</dbReference>
<proteinExistence type="predicted"/>
<dbReference type="Proteomes" id="UP000320679">
    <property type="component" value="Unassembled WGS sequence"/>
</dbReference>
<dbReference type="PANTHER" id="PTHR43056:SF5">
    <property type="entry name" value="PEPTIDASE S9 PROLYL OLIGOPEPTIDASE CATALYTIC DOMAIN-CONTAINING PROTEIN"/>
    <property type="match status" value="1"/>
</dbReference>
<dbReference type="InterPro" id="IPR050585">
    <property type="entry name" value="Xaa-Pro_dipeptidyl-ppase/CocE"/>
</dbReference>
<evidence type="ECO:0000259" key="1">
    <source>
        <dbReference type="Pfam" id="PF00326"/>
    </source>
</evidence>
<comment type="caution">
    <text evidence="2">The sequence shown here is derived from an EMBL/GenBank/DDBJ whole genome shotgun (WGS) entry which is preliminary data.</text>
</comment>
<dbReference type="InterPro" id="IPR001375">
    <property type="entry name" value="Peptidase_S9_cat"/>
</dbReference>
<dbReference type="SUPFAM" id="SSF69304">
    <property type="entry name" value="Tricorn protease N-terminal domain"/>
    <property type="match status" value="1"/>
</dbReference>
<feature type="domain" description="Peptidase S9 prolyl oligopeptidase catalytic" evidence="1">
    <location>
        <begin position="442"/>
        <end position="623"/>
    </location>
</feature>
<sequence>MAKVKRKLPYGLWETRITAEKVFSDMVVLSETRAVGNMTYWLELRPWEGGRTVLVRRDQEGNQKDITPEGFDVRTRVHEYGGGAFTIHEDFLYFVDFKDQRIYCQKMATEEAPIPLTPEKNRNGSLGKYASLEVSPDGKTLVFVYEKEYEKEENENFIALLTLDTDGVQEPIILARGNDFYADPKISPSGKYISWLTWNHPKMPWDSTELIRALFDGKEAVSGSEKIIAGGLETSICQTKFDPQDRLYFVMDEVTDDYADPKNWWNLYRYTEGKVESITARKAEFGEPLWTFGSSKYDFTADGTIICSYLEKGREHLAKLDPESGALEVLDIPLEGFAFLDITENGDLVFIGSNPDRVTSVMRLNLSSLEVSILRKSSSVQVDRGDLSIPRTIEYPTSDGASSHAHFYFPHSSEFEGPDKKKPPLIVMVHGGPTGRARSAMSLTKQFWTSQGYALLDVNYRGSTGYGRKYRDALLGKWGLVDAADVRDGVRYLITQGMVNPNQIAIRGGSAGGYAVQRCLTEFPELFKCGASYYGIGDLEILAKLTHKFESQYLAGLIGEPYPAGKALYKERSPINHLDRLKSPMIILQGSDDEIVPPEVSRQMAKALESRGIPYEYIEYPGER</sequence>
<name>A0A523V1P1_UNCAE</name>
<organism evidence="2 3">
    <name type="scientific">Aerophobetes bacterium</name>
    <dbReference type="NCBI Taxonomy" id="2030807"/>
    <lineage>
        <taxon>Bacteria</taxon>
        <taxon>Candidatus Aerophobota</taxon>
    </lineage>
</organism>
<dbReference type="Gene3D" id="3.40.50.1820">
    <property type="entry name" value="alpha/beta hydrolase"/>
    <property type="match status" value="1"/>
</dbReference>
<gene>
    <name evidence="2" type="ORF">E3J59_00335</name>
</gene>
<dbReference type="AlphaFoldDB" id="A0A523V1P1"/>
<protein>
    <submittedName>
        <fullName evidence="2">S9 family peptidase</fullName>
    </submittedName>
</protein>
<feature type="non-terminal residue" evidence="2">
    <location>
        <position position="624"/>
    </location>
</feature>
<reference evidence="2 3" key="1">
    <citation type="submission" date="2019-03" db="EMBL/GenBank/DDBJ databases">
        <title>Metabolic potential of uncultured bacteria and archaea associated with petroleum seepage in deep-sea sediments.</title>
        <authorList>
            <person name="Dong X."/>
            <person name="Hubert C."/>
        </authorList>
    </citation>
    <scope>NUCLEOTIDE SEQUENCE [LARGE SCALE GENOMIC DNA]</scope>
    <source>
        <strain evidence="2">E29_bin78</strain>
    </source>
</reference>
<evidence type="ECO:0000313" key="2">
    <source>
        <dbReference type="EMBL" id="TET48633.1"/>
    </source>
</evidence>
<dbReference type="EMBL" id="SOJK01000011">
    <property type="protein sequence ID" value="TET48633.1"/>
    <property type="molecule type" value="Genomic_DNA"/>
</dbReference>
<accession>A0A523V1P1</accession>
<dbReference type="SUPFAM" id="SSF53474">
    <property type="entry name" value="alpha/beta-Hydrolases"/>
    <property type="match status" value="1"/>
</dbReference>
<dbReference type="GO" id="GO:0008236">
    <property type="term" value="F:serine-type peptidase activity"/>
    <property type="evidence" value="ECO:0007669"/>
    <property type="project" value="InterPro"/>
</dbReference>
<dbReference type="GO" id="GO:0006508">
    <property type="term" value="P:proteolysis"/>
    <property type="evidence" value="ECO:0007669"/>
    <property type="project" value="InterPro"/>
</dbReference>
<evidence type="ECO:0000313" key="3">
    <source>
        <dbReference type="Proteomes" id="UP000320679"/>
    </source>
</evidence>